<dbReference type="Proteomes" id="UP001054945">
    <property type="component" value="Unassembled WGS sequence"/>
</dbReference>
<dbReference type="EMBL" id="BPLR01008851">
    <property type="protein sequence ID" value="GIY27786.1"/>
    <property type="molecule type" value="Genomic_DNA"/>
</dbReference>
<dbReference type="InterPro" id="IPR014756">
    <property type="entry name" value="Ig_E-set"/>
</dbReference>
<keyword evidence="1" id="KW-0732">Signal</keyword>
<dbReference type="Gene3D" id="2.60.40.770">
    <property type="match status" value="1"/>
</dbReference>
<dbReference type="SMART" id="SM00737">
    <property type="entry name" value="ML"/>
    <property type="match status" value="1"/>
</dbReference>
<evidence type="ECO:0000256" key="1">
    <source>
        <dbReference type="SAM" id="SignalP"/>
    </source>
</evidence>
<accession>A0AAV4S412</accession>
<gene>
    <name evidence="3" type="primary">AVEN_9357_1</name>
    <name evidence="3" type="ORF">CEXT_275861</name>
</gene>
<keyword evidence="4" id="KW-1185">Reference proteome</keyword>
<reference evidence="3 4" key="1">
    <citation type="submission" date="2021-06" db="EMBL/GenBank/DDBJ databases">
        <title>Caerostris extrusa draft genome.</title>
        <authorList>
            <person name="Kono N."/>
            <person name="Arakawa K."/>
        </authorList>
    </citation>
    <scope>NUCLEOTIDE SEQUENCE [LARGE SCALE GENOMIC DNA]</scope>
</reference>
<dbReference type="InterPro" id="IPR003172">
    <property type="entry name" value="ML_dom"/>
</dbReference>
<evidence type="ECO:0000259" key="2">
    <source>
        <dbReference type="SMART" id="SM00737"/>
    </source>
</evidence>
<proteinExistence type="predicted"/>
<evidence type="ECO:0000313" key="3">
    <source>
        <dbReference type="EMBL" id="GIY27786.1"/>
    </source>
</evidence>
<dbReference type="SUPFAM" id="SSF81296">
    <property type="entry name" value="E set domains"/>
    <property type="match status" value="1"/>
</dbReference>
<organism evidence="3 4">
    <name type="scientific">Caerostris extrusa</name>
    <name type="common">Bark spider</name>
    <name type="synonym">Caerostris bankana</name>
    <dbReference type="NCBI Taxonomy" id="172846"/>
    <lineage>
        <taxon>Eukaryota</taxon>
        <taxon>Metazoa</taxon>
        <taxon>Ecdysozoa</taxon>
        <taxon>Arthropoda</taxon>
        <taxon>Chelicerata</taxon>
        <taxon>Arachnida</taxon>
        <taxon>Araneae</taxon>
        <taxon>Araneomorphae</taxon>
        <taxon>Entelegynae</taxon>
        <taxon>Araneoidea</taxon>
        <taxon>Araneidae</taxon>
        <taxon>Caerostris</taxon>
    </lineage>
</organism>
<sequence>MYFVGILFSLFVIYAAAEKVPFIPCRDSTSVLGVAIHPCNSLDIEGWRTCVVSRQTVIRVQAAVLPPFDALNLETVASASVNNHLIHLPHSGINPCVENIMPSCPLIKDEMYIFTFHFNVLFYSPSVRMQILFIVRDKNTKMNLGCVKLPIMIDPES</sequence>
<dbReference type="AlphaFoldDB" id="A0AAV4S412"/>
<feature type="signal peptide" evidence="1">
    <location>
        <begin position="1"/>
        <end position="17"/>
    </location>
</feature>
<evidence type="ECO:0000313" key="4">
    <source>
        <dbReference type="Proteomes" id="UP001054945"/>
    </source>
</evidence>
<protein>
    <submittedName>
        <fullName evidence="3">ML domain-containing protein</fullName>
    </submittedName>
</protein>
<feature type="chain" id="PRO_5043954996" evidence="1">
    <location>
        <begin position="18"/>
        <end position="157"/>
    </location>
</feature>
<name>A0AAV4S412_CAEEX</name>
<comment type="caution">
    <text evidence="3">The sequence shown here is derived from an EMBL/GenBank/DDBJ whole genome shotgun (WGS) entry which is preliminary data.</text>
</comment>
<feature type="domain" description="MD-2-related lipid-recognition" evidence="2">
    <location>
        <begin position="22"/>
        <end position="151"/>
    </location>
</feature>
<dbReference type="Pfam" id="PF02221">
    <property type="entry name" value="E1_DerP2_DerF2"/>
    <property type="match status" value="1"/>
</dbReference>